<comment type="caution">
    <text evidence="2">The sequence shown here is derived from an EMBL/GenBank/DDBJ whole genome shotgun (WGS) entry which is preliminary data.</text>
</comment>
<organism evidence="2 3">
    <name type="scientific">Dreissena polymorpha</name>
    <name type="common">Zebra mussel</name>
    <name type="synonym">Mytilus polymorpha</name>
    <dbReference type="NCBI Taxonomy" id="45954"/>
    <lineage>
        <taxon>Eukaryota</taxon>
        <taxon>Metazoa</taxon>
        <taxon>Spiralia</taxon>
        <taxon>Lophotrochozoa</taxon>
        <taxon>Mollusca</taxon>
        <taxon>Bivalvia</taxon>
        <taxon>Autobranchia</taxon>
        <taxon>Heteroconchia</taxon>
        <taxon>Euheterodonta</taxon>
        <taxon>Imparidentia</taxon>
        <taxon>Neoheterodontei</taxon>
        <taxon>Myida</taxon>
        <taxon>Dreissenoidea</taxon>
        <taxon>Dreissenidae</taxon>
        <taxon>Dreissena</taxon>
    </lineage>
</organism>
<reference evidence="2" key="2">
    <citation type="submission" date="2020-11" db="EMBL/GenBank/DDBJ databases">
        <authorList>
            <person name="McCartney M.A."/>
            <person name="Auch B."/>
            <person name="Kono T."/>
            <person name="Mallez S."/>
            <person name="Becker A."/>
            <person name="Gohl D.M."/>
            <person name="Silverstein K.A.T."/>
            <person name="Koren S."/>
            <person name="Bechman K.B."/>
            <person name="Herman A."/>
            <person name="Abrahante J.E."/>
            <person name="Garbe J."/>
        </authorList>
    </citation>
    <scope>NUCLEOTIDE SEQUENCE</scope>
    <source>
        <strain evidence="2">Duluth1</strain>
        <tissue evidence="2">Whole animal</tissue>
    </source>
</reference>
<name>A0A9D3Y0F7_DREPO</name>
<sequence>MAPPSSEPADDQASRAIEISPEQASSEIDVEIVERSNQGSGSSLIIYHKILRASLWEHDRRSEKAGLNACA</sequence>
<protein>
    <submittedName>
        <fullName evidence="2">Uncharacterized protein</fullName>
    </submittedName>
</protein>
<evidence type="ECO:0000256" key="1">
    <source>
        <dbReference type="SAM" id="MobiDB-lite"/>
    </source>
</evidence>
<proteinExistence type="predicted"/>
<evidence type="ECO:0000313" key="3">
    <source>
        <dbReference type="Proteomes" id="UP000828390"/>
    </source>
</evidence>
<evidence type="ECO:0000313" key="2">
    <source>
        <dbReference type="EMBL" id="KAH3691677.1"/>
    </source>
</evidence>
<keyword evidence="3" id="KW-1185">Reference proteome</keyword>
<dbReference type="Proteomes" id="UP000828390">
    <property type="component" value="Unassembled WGS sequence"/>
</dbReference>
<gene>
    <name evidence="2" type="ORF">DPMN_191714</name>
</gene>
<accession>A0A9D3Y0F7</accession>
<dbReference type="AlphaFoldDB" id="A0A9D3Y0F7"/>
<dbReference type="EMBL" id="JAIWYP010000032">
    <property type="protein sequence ID" value="KAH3691677.1"/>
    <property type="molecule type" value="Genomic_DNA"/>
</dbReference>
<reference evidence="2" key="1">
    <citation type="journal article" date="2019" name="bioRxiv">
        <title>The Genome of the Zebra Mussel, Dreissena polymorpha: A Resource for Invasive Species Research.</title>
        <authorList>
            <person name="McCartney M.A."/>
            <person name="Auch B."/>
            <person name="Kono T."/>
            <person name="Mallez S."/>
            <person name="Zhang Y."/>
            <person name="Obille A."/>
            <person name="Becker A."/>
            <person name="Abrahante J.E."/>
            <person name="Garbe J."/>
            <person name="Badalamenti J.P."/>
            <person name="Herman A."/>
            <person name="Mangelson H."/>
            <person name="Liachko I."/>
            <person name="Sullivan S."/>
            <person name="Sone E.D."/>
            <person name="Koren S."/>
            <person name="Silverstein K.A.T."/>
            <person name="Beckman K.B."/>
            <person name="Gohl D.M."/>
        </authorList>
    </citation>
    <scope>NUCLEOTIDE SEQUENCE</scope>
    <source>
        <strain evidence="2">Duluth1</strain>
        <tissue evidence="2">Whole animal</tissue>
    </source>
</reference>
<feature type="region of interest" description="Disordered" evidence="1">
    <location>
        <begin position="1"/>
        <end position="24"/>
    </location>
</feature>